<comment type="caution">
    <text evidence="2">The sequence shown here is derived from an EMBL/GenBank/DDBJ whole genome shotgun (WGS) entry which is preliminary data.</text>
</comment>
<dbReference type="Proteomes" id="UP001326199">
    <property type="component" value="Unassembled WGS sequence"/>
</dbReference>
<keyword evidence="1" id="KW-0472">Membrane</keyword>
<dbReference type="RefSeq" id="XP_062761582.1">
    <property type="nucleotide sequence ID" value="XM_062915607.1"/>
</dbReference>
<gene>
    <name evidence="2" type="ORF">QC763_706085</name>
</gene>
<organism evidence="2 3">
    <name type="scientific">Podospora pseudopauciseta</name>
    <dbReference type="NCBI Taxonomy" id="2093780"/>
    <lineage>
        <taxon>Eukaryota</taxon>
        <taxon>Fungi</taxon>
        <taxon>Dikarya</taxon>
        <taxon>Ascomycota</taxon>
        <taxon>Pezizomycotina</taxon>
        <taxon>Sordariomycetes</taxon>
        <taxon>Sordariomycetidae</taxon>
        <taxon>Sordariales</taxon>
        <taxon>Podosporaceae</taxon>
        <taxon>Podospora</taxon>
    </lineage>
</organism>
<protein>
    <submittedName>
        <fullName evidence="2">Uncharacterized protein</fullName>
    </submittedName>
</protein>
<keyword evidence="3" id="KW-1185">Reference proteome</keyword>
<keyword evidence="1" id="KW-0812">Transmembrane</keyword>
<evidence type="ECO:0000313" key="3">
    <source>
        <dbReference type="Proteomes" id="UP001326199"/>
    </source>
</evidence>
<accession>A0ABR0H139</accession>
<feature type="transmembrane region" description="Helical" evidence="1">
    <location>
        <begin position="49"/>
        <end position="72"/>
    </location>
</feature>
<sequence>MRKALSKTYFVPAFIVDVVSAYECDGSLLRFSFFSLHLKSHHKINRYGWLFYAMLVILSARGEWIYLCHCFLLEPDRVRMVFVDW</sequence>
<dbReference type="EMBL" id="JAFFHB010000009">
    <property type="protein sequence ID" value="KAK4661616.1"/>
    <property type="molecule type" value="Genomic_DNA"/>
</dbReference>
<evidence type="ECO:0000256" key="1">
    <source>
        <dbReference type="SAM" id="Phobius"/>
    </source>
</evidence>
<dbReference type="GeneID" id="87935950"/>
<keyword evidence="1" id="KW-1133">Transmembrane helix</keyword>
<name>A0ABR0H139_9PEZI</name>
<proteinExistence type="predicted"/>
<evidence type="ECO:0000313" key="2">
    <source>
        <dbReference type="EMBL" id="KAK4661616.1"/>
    </source>
</evidence>
<reference evidence="2 3" key="1">
    <citation type="journal article" date="2023" name="bioRxiv">
        <title>High-quality genome assemblies of four members of thePodospora anserinaspecies complex.</title>
        <authorList>
            <person name="Ament-Velasquez S.L."/>
            <person name="Vogan A.A."/>
            <person name="Wallerman O."/>
            <person name="Hartmann F."/>
            <person name="Gautier V."/>
            <person name="Silar P."/>
            <person name="Giraud T."/>
            <person name="Johannesson H."/>
        </authorList>
    </citation>
    <scope>NUCLEOTIDE SEQUENCE [LARGE SCALE GENOMIC DNA]</scope>
    <source>
        <strain evidence="2 3">CBS 411.78</strain>
    </source>
</reference>